<comment type="caution">
    <text evidence="6">The sequence shown here is derived from an EMBL/GenBank/DDBJ whole genome shotgun (WGS) entry which is preliminary data.</text>
</comment>
<dbReference type="AlphaFoldDB" id="A0A4Y7TB08"/>
<reference evidence="6 7" key="1">
    <citation type="journal article" date="2019" name="Nat. Ecol. Evol.">
        <title>Megaphylogeny resolves global patterns of mushroom evolution.</title>
        <authorList>
            <person name="Varga T."/>
            <person name="Krizsan K."/>
            <person name="Foldi C."/>
            <person name="Dima B."/>
            <person name="Sanchez-Garcia M."/>
            <person name="Sanchez-Ramirez S."/>
            <person name="Szollosi G.J."/>
            <person name="Szarkandi J.G."/>
            <person name="Papp V."/>
            <person name="Albert L."/>
            <person name="Andreopoulos W."/>
            <person name="Angelini C."/>
            <person name="Antonin V."/>
            <person name="Barry K.W."/>
            <person name="Bougher N.L."/>
            <person name="Buchanan P."/>
            <person name="Buyck B."/>
            <person name="Bense V."/>
            <person name="Catcheside P."/>
            <person name="Chovatia M."/>
            <person name="Cooper J."/>
            <person name="Damon W."/>
            <person name="Desjardin D."/>
            <person name="Finy P."/>
            <person name="Geml J."/>
            <person name="Haridas S."/>
            <person name="Hughes K."/>
            <person name="Justo A."/>
            <person name="Karasinski D."/>
            <person name="Kautmanova I."/>
            <person name="Kiss B."/>
            <person name="Kocsube S."/>
            <person name="Kotiranta H."/>
            <person name="LaButti K.M."/>
            <person name="Lechner B.E."/>
            <person name="Liimatainen K."/>
            <person name="Lipzen A."/>
            <person name="Lukacs Z."/>
            <person name="Mihaltcheva S."/>
            <person name="Morgado L.N."/>
            <person name="Niskanen T."/>
            <person name="Noordeloos M.E."/>
            <person name="Ohm R.A."/>
            <person name="Ortiz-Santana B."/>
            <person name="Ovrebo C."/>
            <person name="Racz N."/>
            <person name="Riley R."/>
            <person name="Savchenko A."/>
            <person name="Shiryaev A."/>
            <person name="Soop K."/>
            <person name="Spirin V."/>
            <person name="Szebenyi C."/>
            <person name="Tomsovsky M."/>
            <person name="Tulloss R.E."/>
            <person name="Uehling J."/>
            <person name="Grigoriev I.V."/>
            <person name="Vagvolgyi C."/>
            <person name="Papp T."/>
            <person name="Martin F.M."/>
            <person name="Miettinen O."/>
            <person name="Hibbett D.S."/>
            <person name="Nagy L.G."/>
        </authorList>
    </citation>
    <scope>NUCLEOTIDE SEQUENCE [LARGE SCALE GENOMIC DNA]</scope>
    <source>
        <strain evidence="6 7">FP101781</strain>
    </source>
</reference>
<dbReference type="GO" id="GO:0071949">
    <property type="term" value="F:FAD binding"/>
    <property type="evidence" value="ECO:0007669"/>
    <property type="project" value="InterPro"/>
</dbReference>
<dbReference type="STRING" id="71717.A0A4Y7TB08"/>
<evidence type="ECO:0000256" key="1">
    <source>
        <dbReference type="ARBA" id="ARBA00022630"/>
    </source>
</evidence>
<evidence type="ECO:0000313" key="7">
    <source>
        <dbReference type="Proteomes" id="UP000298030"/>
    </source>
</evidence>
<evidence type="ECO:0000256" key="2">
    <source>
        <dbReference type="ARBA" id="ARBA00022827"/>
    </source>
</evidence>
<dbReference type="PRINTS" id="PR00420">
    <property type="entry name" value="RNGMNOXGNASE"/>
</dbReference>
<organism evidence="6 7">
    <name type="scientific">Coprinellus micaceus</name>
    <name type="common">Glistening ink-cap mushroom</name>
    <name type="synonym">Coprinus micaceus</name>
    <dbReference type="NCBI Taxonomy" id="71717"/>
    <lineage>
        <taxon>Eukaryota</taxon>
        <taxon>Fungi</taxon>
        <taxon>Dikarya</taxon>
        <taxon>Basidiomycota</taxon>
        <taxon>Agaricomycotina</taxon>
        <taxon>Agaricomycetes</taxon>
        <taxon>Agaricomycetidae</taxon>
        <taxon>Agaricales</taxon>
        <taxon>Agaricineae</taxon>
        <taxon>Psathyrellaceae</taxon>
        <taxon>Coprinellus</taxon>
    </lineage>
</organism>
<dbReference type="SUPFAM" id="SSF51905">
    <property type="entry name" value="FAD/NAD(P)-binding domain"/>
    <property type="match status" value="1"/>
</dbReference>
<dbReference type="Proteomes" id="UP000298030">
    <property type="component" value="Unassembled WGS sequence"/>
</dbReference>
<dbReference type="InterPro" id="IPR002938">
    <property type="entry name" value="FAD-bd"/>
</dbReference>
<dbReference type="GO" id="GO:0016491">
    <property type="term" value="F:oxidoreductase activity"/>
    <property type="evidence" value="ECO:0007669"/>
    <property type="project" value="UniProtKB-KW"/>
</dbReference>
<name>A0A4Y7TB08_COPMI</name>
<feature type="domain" description="FAD-binding" evidence="5">
    <location>
        <begin position="11"/>
        <end position="368"/>
    </location>
</feature>
<dbReference type="Gene3D" id="3.50.50.60">
    <property type="entry name" value="FAD/NAD(P)-binding domain"/>
    <property type="match status" value="1"/>
</dbReference>
<dbReference type="InterPro" id="IPR036188">
    <property type="entry name" value="FAD/NAD-bd_sf"/>
</dbReference>
<dbReference type="InterPro" id="IPR051104">
    <property type="entry name" value="FAD_monoxygenase"/>
</dbReference>
<dbReference type="PANTHER" id="PTHR46720:SF3">
    <property type="entry name" value="FAD-BINDING DOMAIN-CONTAINING PROTEIN-RELATED"/>
    <property type="match status" value="1"/>
</dbReference>
<keyword evidence="7" id="KW-1185">Reference proteome</keyword>
<keyword evidence="4" id="KW-0812">Transmembrane</keyword>
<evidence type="ECO:0000256" key="4">
    <source>
        <dbReference type="SAM" id="Phobius"/>
    </source>
</evidence>
<keyword evidence="4" id="KW-1133">Transmembrane helix</keyword>
<dbReference type="PANTHER" id="PTHR46720">
    <property type="entry name" value="HYDROXYLASE, PUTATIVE (AFU_ORTHOLOGUE AFUA_3G01460)-RELATED"/>
    <property type="match status" value="1"/>
</dbReference>
<accession>A0A4Y7TB08</accession>
<keyword evidence="2" id="KW-0274">FAD</keyword>
<evidence type="ECO:0000259" key="5">
    <source>
        <dbReference type="Pfam" id="PF01494"/>
    </source>
</evidence>
<protein>
    <submittedName>
        <fullName evidence="6">Salicylate hydroxylase</fullName>
    </submittedName>
</protein>
<sequence length="442" mass="49304">MASRNQQRPLRVAIVGAGIGGLMLTAALQHMDKDKKLQVQVYEAAPLLAEIGAGINLWLRSWEILRAIDLEETFVKMMDEAPTDEDRLVFQLRKSDQAEGVHLSDLKMKGGTMRFHRAELQLALMDRVNTNGCVHLDRRLVRYTEYENHVELEFHDGSLINCDILIAADGIKSSVRKQFLNSLAKGMFTGGTDPVWSGTYAYRGLLSHDAIEKEFPGHRAKASPVIHLVVYPLSNGRFTNVVAFCTDPELEGVPWNEVPPLSATHDELRSQYRGWEPEVQALLNLIQAPTKWAINNLNPLERYASHRVFLAGDAAHAMTPHQGAGAGQAIEDAYILASLLTESGVNRKNIPSVAEVYNSVRCPAANAILLASRDQGKWCELDHPRFKTVNEGDVVSKERLDRLCCDISSAWDWVWKTSAESDRQKALDMLSSQYAKDACSIM</sequence>
<keyword evidence="1" id="KW-0285">Flavoprotein</keyword>
<dbReference type="GO" id="GO:0044550">
    <property type="term" value="P:secondary metabolite biosynthetic process"/>
    <property type="evidence" value="ECO:0007669"/>
    <property type="project" value="TreeGrafter"/>
</dbReference>
<evidence type="ECO:0000256" key="3">
    <source>
        <dbReference type="ARBA" id="ARBA00023002"/>
    </source>
</evidence>
<proteinExistence type="predicted"/>
<gene>
    <name evidence="6" type="ORF">FA13DRAFT_1754925</name>
</gene>
<dbReference type="Pfam" id="PF01494">
    <property type="entry name" value="FAD_binding_3"/>
    <property type="match status" value="1"/>
</dbReference>
<evidence type="ECO:0000313" key="6">
    <source>
        <dbReference type="EMBL" id="TEB30759.1"/>
    </source>
</evidence>
<dbReference type="EMBL" id="QPFP01000021">
    <property type="protein sequence ID" value="TEB30759.1"/>
    <property type="molecule type" value="Genomic_DNA"/>
</dbReference>
<keyword evidence="4" id="KW-0472">Membrane</keyword>
<dbReference type="SUPFAM" id="SSF54373">
    <property type="entry name" value="FAD-linked reductases, C-terminal domain"/>
    <property type="match status" value="1"/>
</dbReference>
<keyword evidence="3" id="KW-0560">Oxidoreductase</keyword>
<feature type="transmembrane region" description="Helical" evidence="4">
    <location>
        <begin position="12"/>
        <end position="31"/>
    </location>
</feature>
<dbReference type="OrthoDB" id="417877at2759"/>